<feature type="transmembrane region" description="Helical" evidence="8">
    <location>
        <begin position="330"/>
        <end position="347"/>
    </location>
</feature>
<dbReference type="GO" id="GO:0005283">
    <property type="term" value="F:amino acid:sodium symporter activity"/>
    <property type="evidence" value="ECO:0007669"/>
    <property type="project" value="InterPro"/>
</dbReference>
<feature type="transmembrane region" description="Helical" evidence="8">
    <location>
        <begin position="7"/>
        <end position="25"/>
    </location>
</feature>
<keyword evidence="3" id="KW-0813">Transport</keyword>
<dbReference type="KEGG" id="amij:EQM06_05035"/>
<evidence type="ECO:0000256" key="1">
    <source>
        <dbReference type="ARBA" id="ARBA00004651"/>
    </source>
</evidence>
<feature type="transmembrane region" description="Helical" evidence="8">
    <location>
        <begin position="145"/>
        <end position="166"/>
    </location>
</feature>
<feature type="transmembrane region" description="Helical" evidence="8">
    <location>
        <begin position="302"/>
        <end position="324"/>
    </location>
</feature>
<dbReference type="PRINTS" id="PR00175">
    <property type="entry name" value="NAALASMPORT"/>
</dbReference>
<feature type="transmembrane region" description="Helical" evidence="8">
    <location>
        <begin position="218"/>
        <end position="241"/>
    </location>
</feature>
<dbReference type="RefSeq" id="WP_128745289.1">
    <property type="nucleotide sequence ID" value="NZ_CP035281.1"/>
</dbReference>
<feature type="transmembrane region" description="Helical" evidence="8">
    <location>
        <begin position="118"/>
        <end position="138"/>
    </location>
</feature>
<dbReference type="InterPro" id="IPR038728">
    <property type="entry name" value="YkvI-like"/>
</dbReference>
<keyword evidence="10" id="KW-1185">Reference proteome</keyword>
<dbReference type="InterPro" id="IPR001463">
    <property type="entry name" value="Na/Ala_symport"/>
</dbReference>
<name>A0A410PUN0_9FIRM</name>
<keyword evidence="5 8" id="KW-0812">Transmembrane</keyword>
<keyword evidence="6 8" id="KW-1133">Transmembrane helix</keyword>
<dbReference type="PANTHER" id="PTHR37814:SF1">
    <property type="entry name" value="MEMBRANE PROTEIN"/>
    <property type="match status" value="1"/>
</dbReference>
<evidence type="ECO:0000256" key="4">
    <source>
        <dbReference type="ARBA" id="ARBA00022475"/>
    </source>
</evidence>
<gene>
    <name evidence="9" type="ORF">EQM06_05035</name>
</gene>
<evidence type="ECO:0000256" key="6">
    <source>
        <dbReference type="ARBA" id="ARBA00022989"/>
    </source>
</evidence>
<protein>
    <recommendedName>
        <fullName evidence="11">Membrane protein YkvI</fullName>
    </recommendedName>
</protein>
<dbReference type="OrthoDB" id="4424890at2"/>
<keyword evidence="4" id="KW-1003">Cell membrane</keyword>
<sequence length="368" mass="40387">MDENRKLGFLSVAFMYVGTIMGAGFASGREIWQFFCVFGEKGYIGILVIGVMFMMIGMMTSKIARTLATNDMGKIIVPGDHPKMVDAVGYFMAVMLFTVLITMSAAGGALFYQQFGQSRILGGAVIIFLVILTVIGGFERVSRVFRFIMPVLVVVVVSVCLMVIFMDLPEAPQQAEITVSPLTPNWFVSAMQYISYNVLALVPIVATASVNAKNDRHAFAGTALGAIFLGLLAFVLGTAMFTDMGFSQAMDMPMLGYSAKVSKGVNLVYTCVLLFAIYASATSNYYGFTTKMKSQKHRTLKIILIAWAGFFCGLIGFTNVVSFMFPIEGFMGFAIIAMVIINFFDVIKKEKNRSTVESDEQEKIEREG</sequence>
<feature type="transmembrane region" description="Helical" evidence="8">
    <location>
        <begin position="261"/>
        <end position="281"/>
    </location>
</feature>
<dbReference type="PANTHER" id="PTHR37814">
    <property type="entry name" value="CONSERVED MEMBRANE PROTEIN"/>
    <property type="match status" value="1"/>
</dbReference>
<evidence type="ECO:0000256" key="2">
    <source>
        <dbReference type="ARBA" id="ARBA00009261"/>
    </source>
</evidence>
<proteinExistence type="inferred from homology"/>
<reference evidence="9 10" key="1">
    <citation type="submission" date="2019-01" db="EMBL/GenBank/DDBJ databases">
        <title>Draft genomes of a novel of Aminipila strains.</title>
        <authorList>
            <person name="Ma S."/>
        </authorList>
    </citation>
    <scope>NUCLEOTIDE SEQUENCE [LARGE SCALE GENOMIC DNA]</scope>
    <source>
        <strain evidence="10">JN-39</strain>
    </source>
</reference>
<evidence type="ECO:0008006" key="11">
    <source>
        <dbReference type="Google" id="ProtNLM"/>
    </source>
</evidence>
<dbReference type="Proteomes" id="UP000287601">
    <property type="component" value="Chromosome"/>
</dbReference>
<dbReference type="GO" id="GO:0005886">
    <property type="term" value="C:plasma membrane"/>
    <property type="evidence" value="ECO:0007669"/>
    <property type="project" value="UniProtKB-SubCell"/>
</dbReference>
<organism evidence="9 10">
    <name type="scientific">Aminipila luticellarii</name>
    <dbReference type="NCBI Taxonomy" id="2507160"/>
    <lineage>
        <taxon>Bacteria</taxon>
        <taxon>Bacillati</taxon>
        <taxon>Bacillota</taxon>
        <taxon>Clostridia</taxon>
        <taxon>Peptostreptococcales</taxon>
        <taxon>Anaerovoracaceae</taxon>
        <taxon>Aminipila</taxon>
    </lineage>
</organism>
<feature type="transmembrane region" description="Helical" evidence="8">
    <location>
        <begin position="31"/>
        <end position="56"/>
    </location>
</feature>
<evidence type="ECO:0000256" key="3">
    <source>
        <dbReference type="ARBA" id="ARBA00022448"/>
    </source>
</evidence>
<feature type="transmembrane region" description="Helical" evidence="8">
    <location>
        <begin position="186"/>
        <end position="206"/>
    </location>
</feature>
<evidence type="ECO:0000256" key="8">
    <source>
        <dbReference type="SAM" id="Phobius"/>
    </source>
</evidence>
<keyword evidence="7 8" id="KW-0472">Membrane</keyword>
<comment type="similarity">
    <text evidence="2">Belongs to the alanine or glycine:cation symporter (AGCS) (TC 2.A.25) family.</text>
</comment>
<evidence type="ECO:0000256" key="5">
    <source>
        <dbReference type="ARBA" id="ARBA00022692"/>
    </source>
</evidence>
<dbReference type="AlphaFoldDB" id="A0A410PUN0"/>
<accession>A0A410PUN0</accession>
<comment type="subcellular location">
    <subcellularLocation>
        <location evidence="1">Cell membrane</location>
        <topology evidence="1">Multi-pass membrane protein</topology>
    </subcellularLocation>
</comment>
<evidence type="ECO:0000313" key="10">
    <source>
        <dbReference type="Proteomes" id="UP000287601"/>
    </source>
</evidence>
<dbReference type="EMBL" id="CP035281">
    <property type="protein sequence ID" value="QAT42639.1"/>
    <property type="molecule type" value="Genomic_DNA"/>
</dbReference>
<evidence type="ECO:0000256" key="7">
    <source>
        <dbReference type="ARBA" id="ARBA00023136"/>
    </source>
</evidence>
<feature type="transmembrane region" description="Helical" evidence="8">
    <location>
        <begin position="90"/>
        <end position="112"/>
    </location>
</feature>
<evidence type="ECO:0000313" key="9">
    <source>
        <dbReference type="EMBL" id="QAT42639.1"/>
    </source>
</evidence>